<comment type="caution">
    <text evidence="1">The sequence shown here is derived from an EMBL/GenBank/DDBJ whole genome shotgun (WGS) entry which is preliminary data.</text>
</comment>
<keyword evidence="2" id="KW-1185">Reference proteome</keyword>
<dbReference type="Proteomes" id="UP000266841">
    <property type="component" value="Unassembled WGS sequence"/>
</dbReference>
<protein>
    <submittedName>
        <fullName evidence="1">Uncharacterized protein</fullName>
    </submittedName>
</protein>
<name>K0S3P9_THAOC</name>
<dbReference type="AlphaFoldDB" id="K0S3P9"/>
<organism evidence="1 2">
    <name type="scientific">Thalassiosira oceanica</name>
    <name type="common">Marine diatom</name>
    <dbReference type="NCBI Taxonomy" id="159749"/>
    <lineage>
        <taxon>Eukaryota</taxon>
        <taxon>Sar</taxon>
        <taxon>Stramenopiles</taxon>
        <taxon>Ochrophyta</taxon>
        <taxon>Bacillariophyta</taxon>
        <taxon>Coscinodiscophyceae</taxon>
        <taxon>Thalassiosirophycidae</taxon>
        <taxon>Thalassiosirales</taxon>
        <taxon>Thalassiosiraceae</taxon>
        <taxon>Thalassiosira</taxon>
    </lineage>
</organism>
<gene>
    <name evidence="1" type="ORF">THAOC_20287</name>
</gene>
<reference evidence="1 2" key="1">
    <citation type="journal article" date="2012" name="Genome Biol.">
        <title>Genome and low-iron response of an oceanic diatom adapted to chronic iron limitation.</title>
        <authorList>
            <person name="Lommer M."/>
            <person name="Specht M."/>
            <person name="Roy A.S."/>
            <person name="Kraemer L."/>
            <person name="Andreson R."/>
            <person name="Gutowska M.A."/>
            <person name="Wolf J."/>
            <person name="Bergner S.V."/>
            <person name="Schilhabel M.B."/>
            <person name="Klostermeier U.C."/>
            <person name="Beiko R.G."/>
            <person name="Rosenstiel P."/>
            <person name="Hippler M."/>
            <person name="Laroche J."/>
        </authorList>
    </citation>
    <scope>NUCLEOTIDE SEQUENCE [LARGE SCALE GENOMIC DNA]</scope>
    <source>
        <strain evidence="1 2">CCMP1005</strain>
    </source>
</reference>
<dbReference type="EMBL" id="AGNL01022838">
    <property type="protein sequence ID" value="EJK59484.1"/>
    <property type="molecule type" value="Genomic_DNA"/>
</dbReference>
<sequence length="76" mass="8282">MSHHSIFGVRSMVMKGSLGVINEVIEQQQLLGELSLGMAYDLAKLLRFGPSLLMRQAGLMSRVGFVMLSAVAPMCK</sequence>
<proteinExistence type="predicted"/>
<evidence type="ECO:0000313" key="2">
    <source>
        <dbReference type="Proteomes" id="UP000266841"/>
    </source>
</evidence>
<evidence type="ECO:0000313" key="1">
    <source>
        <dbReference type="EMBL" id="EJK59484.1"/>
    </source>
</evidence>
<accession>K0S3P9</accession>